<feature type="non-terminal residue" evidence="2">
    <location>
        <position position="218"/>
    </location>
</feature>
<comment type="caution">
    <text evidence="2">The sequence shown here is derived from an EMBL/GenBank/DDBJ whole genome shotgun (WGS) entry which is preliminary data.</text>
</comment>
<dbReference type="EMBL" id="RWGY01000026">
    <property type="protein sequence ID" value="TVU21248.1"/>
    <property type="molecule type" value="Genomic_DNA"/>
</dbReference>
<proteinExistence type="predicted"/>
<protein>
    <submittedName>
        <fullName evidence="2">Uncharacterized protein</fullName>
    </submittedName>
</protein>
<evidence type="ECO:0000313" key="2">
    <source>
        <dbReference type="EMBL" id="TVU21248.1"/>
    </source>
</evidence>
<dbReference type="AlphaFoldDB" id="A0A5J9UDP4"/>
<feature type="non-terminal residue" evidence="2">
    <location>
        <position position="1"/>
    </location>
</feature>
<feature type="region of interest" description="Disordered" evidence="1">
    <location>
        <begin position="199"/>
        <end position="218"/>
    </location>
</feature>
<evidence type="ECO:0000256" key="1">
    <source>
        <dbReference type="SAM" id="MobiDB-lite"/>
    </source>
</evidence>
<organism evidence="2 3">
    <name type="scientific">Eragrostis curvula</name>
    <name type="common">weeping love grass</name>
    <dbReference type="NCBI Taxonomy" id="38414"/>
    <lineage>
        <taxon>Eukaryota</taxon>
        <taxon>Viridiplantae</taxon>
        <taxon>Streptophyta</taxon>
        <taxon>Embryophyta</taxon>
        <taxon>Tracheophyta</taxon>
        <taxon>Spermatophyta</taxon>
        <taxon>Magnoliopsida</taxon>
        <taxon>Liliopsida</taxon>
        <taxon>Poales</taxon>
        <taxon>Poaceae</taxon>
        <taxon>PACMAD clade</taxon>
        <taxon>Chloridoideae</taxon>
        <taxon>Eragrostideae</taxon>
        <taxon>Eragrostidinae</taxon>
        <taxon>Eragrostis</taxon>
    </lineage>
</organism>
<accession>A0A5J9UDP4</accession>
<name>A0A5J9UDP4_9POAL</name>
<keyword evidence="3" id="KW-1185">Reference proteome</keyword>
<reference evidence="2 3" key="1">
    <citation type="journal article" date="2019" name="Sci. Rep.">
        <title>A high-quality genome of Eragrostis curvula grass provides insights into Poaceae evolution and supports new strategies to enhance forage quality.</title>
        <authorList>
            <person name="Carballo J."/>
            <person name="Santos B.A.C.M."/>
            <person name="Zappacosta D."/>
            <person name="Garbus I."/>
            <person name="Selva J.P."/>
            <person name="Gallo C.A."/>
            <person name="Diaz A."/>
            <person name="Albertini E."/>
            <person name="Caccamo M."/>
            <person name="Echenique V."/>
        </authorList>
    </citation>
    <scope>NUCLEOTIDE SEQUENCE [LARGE SCALE GENOMIC DNA]</scope>
    <source>
        <strain evidence="3">cv. Victoria</strain>
        <tissue evidence="2">Leaf</tissue>
    </source>
</reference>
<gene>
    <name evidence="2" type="ORF">EJB05_30873</name>
</gene>
<dbReference type="OrthoDB" id="10667481at2759"/>
<sequence>MTDCMISCALLTRWRALQNVLPITLLQETYATPAAQVLTNFCLRFHQEINTINFSVHTTSSAQPTIIHPKEHKRKRARERYAQMPKDQKEEFLKKRREAYRQRKSKAIDANVEQEKSYSFRSDQSRSKEYTLLATVKACTNVDTHTYENPSRRKLTNEKTEAKRARNRAYYANMTNEQRLARCERQREQYALRSTLPRRMRYTNMTPEQKQAKIDRQK</sequence>
<evidence type="ECO:0000313" key="3">
    <source>
        <dbReference type="Proteomes" id="UP000324897"/>
    </source>
</evidence>
<dbReference type="Gramene" id="TVU21248">
    <property type="protein sequence ID" value="TVU21248"/>
    <property type="gene ID" value="EJB05_30873"/>
</dbReference>
<dbReference type="Proteomes" id="UP000324897">
    <property type="component" value="Unassembled WGS sequence"/>
</dbReference>